<reference evidence="4" key="1">
    <citation type="submission" date="2019-03" db="EMBL/GenBank/DDBJ databases">
        <title>WGS assembly of Setaria viridis.</title>
        <authorList>
            <person name="Huang P."/>
            <person name="Jenkins J."/>
            <person name="Grimwood J."/>
            <person name="Barry K."/>
            <person name="Healey A."/>
            <person name="Mamidi S."/>
            <person name="Sreedasyam A."/>
            <person name="Shu S."/>
            <person name="Feldman M."/>
            <person name="Wu J."/>
            <person name="Yu Y."/>
            <person name="Chen C."/>
            <person name="Johnson J."/>
            <person name="Rokhsar D."/>
            <person name="Baxter I."/>
            <person name="Schmutz J."/>
            <person name="Brutnell T."/>
            <person name="Kellogg E."/>
        </authorList>
    </citation>
    <scope>NUCLEOTIDE SEQUENCE [LARGE SCALE GENOMIC DNA]</scope>
</reference>
<keyword evidence="3" id="KW-0012">Acyltransferase</keyword>
<dbReference type="Gene3D" id="3.30.559.10">
    <property type="entry name" value="Chloramphenicol acetyltransferase-like domain"/>
    <property type="match status" value="2"/>
</dbReference>
<evidence type="ECO:0000256" key="2">
    <source>
        <dbReference type="ARBA" id="ARBA00022679"/>
    </source>
</evidence>
<dbReference type="PANTHER" id="PTHR31642:SF178">
    <property type="entry name" value="OMEGA-HYDROXYPALMITATE O-FERULOYL TRANSFERASE"/>
    <property type="match status" value="1"/>
</dbReference>
<dbReference type="Pfam" id="PF02458">
    <property type="entry name" value="Transferase"/>
    <property type="match status" value="1"/>
</dbReference>
<keyword evidence="2" id="KW-0808">Transferase</keyword>
<evidence type="ECO:0000256" key="1">
    <source>
        <dbReference type="ARBA" id="ARBA00009861"/>
    </source>
</evidence>
<dbReference type="AlphaFoldDB" id="A0A4U6UGB9"/>
<keyword evidence="5" id="KW-1185">Reference proteome</keyword>
<dbReference type="GO" id="GO:0016747">
    <property type="term" value="F:acyltransferase activity, transferring groups other than amino-acyl groups"/>
    <property type="evidence" value="ECO:0007669"/>
    <property type="project" value="TreeGrafter"/>
</dbReference>
<dbReference type="OMA" id="PAYGEHF"/>
<comment type="similarity">
    <text evidence="1">Belongs to the plant acyltransferase family.</text>
</comment>
<proteinExistence type="inferred from homology"/>
<organism evidence="4 5">
    <name type="scientific">Setaria viridis</name>
    <name type="common">Green bristlegrass</name>
    <name type="synonym">Setaria italica subsp. viridis</name>
    <dbReference type="NCBI Taxonomy" id="4556"/>
    <lineage>
        <taxon>Eukaryota</taxon>
        <taxon>Viridiplantae</taxon>
        <taxon>Streptophyta</taxon>
        <taxon>Embryophyta</taxon>
        <taxon>Tracheophyta</taxon>
        <taxon>Spermatophyta</taxon>
        <taxon>Magnoliopsida</taxon>
        <taxon>Liliopsida</taxon>
        <taxon>Poales</taxon>
        <taxon>Poaceae</taxon>
        <taxon>PACMAD clade</taxon>
        <taxon>Panicoideae</taxon>
        <taxon>Panicodae</taxon>
        <taxon>Paniceae</taxon>
        <taxon>Cenchrinae</taxon>
        <taxon>Setaria</taxon>
    </lineage>
</organism>
<name>A0A4U6UGB9_SETVI</name>
<dbReference type="PANTHER" id="PTHR31642">
    <property type="entry name" value="TRICHOTHECENE 3-O-ACETYLTRANSFERASE"/>
    <property type="match status" value="1"/>
</dbReference>
<gene>
    <name evidence="4" type="ORF">SEVIR_6G106400v2</name>
</gene>
<dbReference type="InterPro" id="IPR023213">
    <property type="entry name" value="CAT-like_dom_sf"/>
</dbReference>
<dbReference type="EMBL" id="CM016557">
    <property type="protein sequence ID" value="TKW09507.1"/>
    <property type="molecule type" value="Genomic_DNA"/>
</dbReference>
<sequence length="473" mass="52164">MAQARTDSPLPVRVVSRSLVKASDTSIKPYVRNLTNLEIPNNSQGTVACVYPRVTTGDFGAVAETFHGRLPSFLNFFFPWAGRIASNAATGRPEIHCFNQGAELLIGEVDVPLGSLDWTLSRRSLRKILMPYGEELLLSVQVLSFACGGFSVAWRSNNLIGDGNTAMRVVMGWTELLRTGTVAGVERDRPALFQPRDPPAYSAEIAEAFRPYEHEKMVNALTVADSTVERLYYIEARDIAGLHEAAKLGGRRRISRVHAFSAYTWKVLASVVAASTRLSEDEKRCGLVLWVDARQRFSSPEMLAAMRNYIGFSCAYVHQEEYAAAILEKRLADVAAMLGEAVQSKDYDANLQDTSDWLEVHKDGYYIETPAIGLGSPTLGQTMWSSFPTNLDFGFGQASLVMPVDDFAERLASGLMLVTARPGGDGSWIVSAEIWRCLAEALEADQQHIFKPLTAEYLGFSNSTSKKIQISRL</sequence>
<accession>A0A4U6UGB9</accession>
<evidence type="ECO:0000256" key="3">
    <source>
        <dbReference type="ARBA" id="ARBA00023315"/>
    </source>
</evidence>
<dbReference type="Proteomes" id="UP000298652">
    <property type="component" value="Chromosome 6"/>
</dbReference>
<dbReference type="Gramene" id="TKW09507">
    <property type="protein sequence ID" value="TKW09507"/>
    <property type="gene ID" value="SEVIR_6G106400v2"/>
</dbReference>
<dbReference type="InterPro" id="IPR050317">
    <property type="entry name" value="Plant_Fungal_Acyltransferase"/>
</dbReference>
<evidence type="ECO:0000313" key="5">
    <source>
        <dbReference type="Proteomes" id="UP000298652"/>
    </source>
</evidence>
<protein>
    <submittedName>
        <fullName evidence="4">Uncharacterized protein</fullName>
    </submittedName>
</protein>
<evidence type="ECO:0000313" key="4">
    <source>
        <dbReference type="EMBL" id="TKW09507.1"/>
    </source>
</evidence>